<dbReference type="GO" id="GO:0030288">
    <property type="term" value="C:outer membrane-bounded periplasmic space"/>
    <property type="evidence" value="ECO:0007669"/>
    <property type="project" value="TreeGrafter"/>
</dbReference>
<dbReference type="GO" id="GO:0046914">
    <property type="term" value="F:transition metal ion binding"/>
    <property type="evidence" value="ECO:0007669"/>
    <property type="project" value="TreeGrafter"/>
</dbReference>
<dbReference type="STRING" id="935223.SAMN04488131_12416"/>
<name>A0A1I2IWJ6_9FLAO</name>
<evidence type="ECO:0000259" key="5">
    <source>
        <dbReference type="Pfam" id="PF25975"/>
    </source>
</evidence>
<feature type="domain" description="CzcB-like C-terminal circularly permuted SH3-like" evidence="5">
    <location>
        <begin position="349"/>
        <end position="404"/>
    </location>
</feature>
<evidence type="ECO:0000259" key="3">
    <source>
        <dbReference type="Pfam" id="PF19335"/>
    </source>
</evidence>
<evidence type="ECO:0000313" key="6">
    <source>
        <dbReference type="EMBL" id="SFF45387.1"/>
    </source>
</evidence>
<dbReference type="OrthoDB" id="9806939at2"/>
<dbReference type="InterPro" id="IPR058649">
    <property type="entry name" value="CzcB_C"/>
</dbReference>
<evidence type="ECO:0000313" key="7">
    <source>
        <dbReference type="Proteomes" id="UP000198596"/>
    </source>
</evidence>
<dbReference type="Pfam" id="PF25919">
    <property type="entry name" value="BSH_CusB"/>
    <property type="match status" value="1"/>
</dbReference>
<dbReference type="InterPro" id="IPR051909">
    <property type="entry name" value="MFP_Cation_Efflux"/>
</dbReference>
<dbReference type="PANTHER" id="PTHR30097:SF15">
    <property type="entry name" value="CATION EFFLUX SYSTEM PROTEIN CUSB"/>
    <property type="match status" value="1"/>
</dbReference>
<evidence type="ECO:0000256" key="1">
    <source>
        <dbReference type="ARBA" id="ARBA00022448"/>
    </source>
</evidence>
<dbReference type="GO" id="GO:0060003">
    <property type="term" value="P:copper ion export"/>
    <property type="evidence" value="ECO:0007669"/>
    <property type="project" value="TreeGrafter"/>
</dbReference>
<dbReference type="Gene3D" id="2.40.420.20">
    <property type="match status" value="1"/>
</dbReference>
<dbReference type="Proteomes" id="UP000198596">
    <property type="component" value="Unassembled WGS sequence"/>
</dbReference>
<proteinExistence type="predicted"/>
<dbReference type="Gene3D" id="2.40.30.170">
    <property type="match status" value="1"/>
</dbReference>
<protein>
    <submittedName>
        <fullName evidence="6">Membrane fusion protein, Cu(I)/Ag(I) efflux system</fullName>
    </submittedName>
</protein>
<dbReference type="GO" id="GO:0015679">
    <property type="term" value="P:plasma membrane copper ion transport"/>
    <property type="evidence" value="ECO:0007669"/>
    <property type="project" value="TreeGrafter"/>
</dbReference>
<dbReference type="InterPro" id="IPR045800">
    <property type="entry name" value="HMBD"/>
</dbReference>
<reference evidence="7" key="1">
    <citation type="submission" date="2016-10" db="EMBL/GenBank/DDBJ databases">
        <authorList>
            <person name="Varghese N."/>
            <person name="Submissions S."/>
        </authorList>
    </citation>
    <scope>NUCLEOTIDE SEQUENCE [LARGE SCALE GENOMIC DNA]</scope>
    <source>
        <strain evidence="7">CGMCC 1.9227</strain>
    </source>
</reference>
<keyword evidence="2" id="KW-1133">Transmembrane helix</keyword>
<dbReference type="Pfam" id="PF25975">
    <property type="entry name" value="CzcB_C"/>
    <property type="match status" value="1"/>
</dbReference>
<sequence length="417" mass="46808">MNKYLKYSLILIVISSLGFAVYFFTIKSDSHSEMEHQNEVYTCSMHPQIIRDKPGNCPICGMTLVKKITESQAEEDNSIDNLLKPTDNFIVGDYQTTTAKDTTLSSEINLPGIVSYDPNSSVNIAARISGRIEKMYVNYKYQKVAKGQKLFDLYSPELLTEQQNFIYLISNDSDNTSIIKTSKQKLLLYGMSVRQINSLSSSKKVNPQVSIYSPASGIVQGTEKMDNTSNSTMQSASYNTEILNIKEGNYIKKGEVVFKLVNTDKVWGIFNVSQGYNSLIKTNQSIKIATELDKNEFIDAQINFIETQFNPADKSNRIRVYLNNNKLKFPIGLRLQGIVKTNPTKAVWLQKQAVVSIGSKKIVFIKMNNGFKATAVKAGIEIDDFIQIISGISVEDTLAKNAQYLIDSESFIKTEKL</sequence>
<evidence type="ECO:0000259" key="4">
    <source>
        <dbReference type="Pfam" id="PF25919"/>
    </source>
</evidence>
<dbReference type="RefSeq" id="WP_091209060.1">
    <property type="nucleotide sequence ID" value="NZ_FONQ01000024.1"/>
</dbReference>
<keyword evidence="7" id="KW-1185">Reference proteome</keyword>
<dbReference type="PANTHER" id="PTHR30097">
    <property type="entry name" value="CATION EFFLUX SYSTEM PROTEIN CUSB"/>
    <property type="match status" value="1"/>
</dbReference>
<keyword evidence="2" id="KW-0812">Transmembrane</keyword>
<dbReference type="AlphaFoldDB" id="A0A1I2IWJ6"/>
<accession>A0A1I2IWJ6</accession>
<dbReference type="Gene3D" id="2.40.50.100">
    <property type="match status" value="1"/>
</dbReference>
<dbReference type="InterPro" id="IPR058790">
    <property type="entry name" value="BSH_CusB"/>
</dbReference>
<dbReference type="Pfam" id="PF19335">
    <property type="entry name" value="HMBD"/>
    <property type="match status" value="1"/>
</dbReference>
<gene>
    <name evidence="6" type="ORF">SAMN04488131_12416</name>
</gene>
<dbReference type="EMBL" id="FONQ01000024">
    <property type="protein sequence ID" value="SFF45387.1"/>
    <property type="molecule type" value="Genomic_DNA"/>
</dbReference>
<feature type="domain" description="Heavy metal binding" evidence="3">
    <location>
        <begin position="40"/>
        <end position="67"/>
    </location>
</feature>
<feature type="transmembrane region" description="Helical" evidence="2">
    <location>
        <begin position="7"/>
        <end position="25"/>
    </location>
</feature>
<evidence type="ECO:0000256" key="2">
    <source>
        <dbReference type="SAM" id="Phobius"/>
    </source>
</evidence>
<keyword evidence="1" id="KW-0813">Transport</keyword>
<organism evidence="6 7">
    <name type="scientific">Flavobacterium xueshanense</name>
    <dbReference type="NCBI Taxonomy" id="935223"/>
    <lineage>
        <taxon>Bacteria</taxon>
        <taxon>Pseudomonadati</taxon>
        <taxon>Bacteroidota</taxon>
        <taxon>Flavobacteriia</taxon>
        <taxon>Flavobacteriales</taxon>
        <taxon>Flavobacteriaceae</taxon>
        <taxon>Flavobacterium</taxon>
    </lineage>
</organism>
<keyword evidence="2" id="KW-0472">Membrane</keyword>
<feature type="domain" description="CusB-like barrel-sandwich hybrid" evidence="4">
    <location>
        <begin position="123"/>
        <end position="221"/>
    </location>
</feature>